<dbReference type="InterPro" id="IPR001712">
    <property type="entry name" value="T3SS_FHIPEP"/>
</dbReference>
<reference evidence="5 6" key="1">
    <citation type="submission" date="2017-08" db="EMBL/GenBank/DDBJ databases">
        <title>Infants hospitalized years apart are colonized by the same room-sourced microbial strains.</title>
        <authorList>
            <person name="Brooks B."/>
            <person name="Olm M.R."/>
            <person name="Firek B.A."/>
            <person name="Baker R."/>
            <person name="Thomas B.C."/>
            <person name="Morowitz M.J."/>
            <person name="Banfield J.F."/>
        </authorList>
    </citation>
    <scope>NUCLEOTIDE SEQUENCE [LARGE SCALE GENOMIC DNA]</scope>
    <source>
        <strain evidence="5">S2_003_000_R2_14</strain>
    </source>
</reference>
<proteinExistence type="predicted"/>
<name>A0A2W5UUK5_9BACT</name>
<accession>A0A2W5UUK5</accession>
<dbReference type="InterPro" id="IPR025505">
    <property type="entry name" value="FHIPEP_CS"/>
</dbReference>
<keyword evidence="4" id="KW-0472">Membrane</keyword>
<feature type="transmembrane region" description="Helical" evidence="4">
    <location>
        <begin position="193"/>
        <end position="213"/>
    </location>
</feature>
<dbReference type="Gene3D" id="3.40.50.12790">
    <property type="entry name" value="FHIPEP family, domain 4"/>
    <property type="match status" value="1"/>
</dbReference>
<dbReference type="InterPro" id="IPR042196">
    <property type="entry name" value="FHIPEP_4"/>
</dbReference>
<comment type="subcellular location">
    <subcellularLocation>
        <location evidence="1">Cell inner membrane</location>
        <topology evidence="1">Multi-pass membrane protein</topology>
    </subcellularLocation>
</comment>
<dbReference type="InterPro" id="IPR006302">
    <property type="entry name" value="T3SS_HrcV"/>
</dbReference>
<dbReference type="PANTHER" id="PTHR30161:SF2">
    <property type="entry name" value="INVASION PROTEIN INVA"/>
    <property type="match status" value="1"/>
</dbReference>
<dbReference type="AlphaFoldDB" id="A0A2W5UUK5"/>
<organism evidence="5 6">
    <name type="scientific">Archangium gephyra</name>
    <dbReference type="NCBI Taxonomy" id="48"/>
    <lineage>
        <taxon>Bacteria</taxon>
        <taxon>Pseudomonadati</taxon>
        <taxon>Myxococcota</taxon>
        <taxon>Myxococcia</taxon>
        <taxon>Myxococcales</taxon>
        <taxon>Cystobacterineae</taxon>
        <taxon>Archangiaceae</taxon>
        <taxon>Archangium</taxon>
    </lineage>
</organism>
<keyword evidence="2" id="KW-0813">Transport</keyword>
<protein>
    <submittedName>
        <fullName evidence="5">FHIPEP family type III secretion protein</fullName>
    </submittedName>
</protein>
<dbReference type="Pfam" id="PF00771">
    <property type="entry name" value="FHIPEP"/>
    <property type="match status" value="1"/>
</dbReference>
<keyword evidence="3" id="KW-0997">Cell inner membrane</keyword>
<dbReference type="Gene3D" id="3.40.30.60">
    <property type="entry name" value="FHIPEP family, domain 1"/>
    <property type="match status" value="1"/>
</dbReference>
<feature type="transmembrane region" description="Helical" evidence="4">
    <location>
        <begin position="12"/>
        <end position="29"/>
    </location>
</feature>
<evidence type="ECO:0000256" key="4">
    <source>
        <dbReference type="SAM" id="Phobius"/>
    </source>
</evidence>
<evidence type="ECO:0000256" key="3">
    <source>
        <dbReference type="ARBA" id="ARBA00022519"/>
    </source>
</evidence>
<sequence length="675" mass="71154">MLSRAKASSDVVLAIVMAMIIGAMIVPLPEWALDVGIAINLAAAVALLVAALYAKDALKVASFPTLLLITTLFRLAMNVSSTRLALSEGHAGEIIQAFGDFVVRGDYVVGAVIFAILTLVQFLVVTKGAERVAEVSARFTLDAMPGKQMSIDADLRAGAISQEQARARRRALERESQLFGSMDGAMKFVKGDVIAGLVITLINLLGGIVIGVLQNGMTAADAASTYALIAIGDGLVSQIPSLAIAVAAGIVVTRVASEKEDDSLGTDIGAQFFGQHKALFVVAGLCLAFAAMPGMPHLTFIVIAALAVLVGLGLKRLRANPQNAQPAQKKTEDKVAPAAQAPKLEEQVQAVAPLLLDLGPELTSLVEEDDQAFVHVDLNTVRERLFFDLGVRVPAFRVRTGAPVGARGYALAVDEVPAGRGQLPEGECFVIGNAADLKAAGLDATPAQDSMGRQLAVVNASNEVLSSKGLVGRTARELLADHVALLLKKRAAHFLGVQEVQAALTTLENQAPALVKEALNKVPLPLLTDVLRKLLHEQVSIRNLRAILDALVSPTTEGDAVQLAEKCRVALARQISHQFANNGPLFAWLVDPAVEETLRQGGAAIDPSDAGAILEGVKRVARQGKGVLLSSPDVRRMLRRLIEGAFPEVAVLTFSELDPELQVRPVGRLVAVAQG</sequence>
<dbReference type="EMBL" id="QFQP01000011">
    <property type="protein sequence ID" value="PZR12868.1"/>
    <property type="molecule type" value="Genomic_DNA"/>
</dbReference>
<keyword evidence="3" id="KW-1003">Cell membrane</keyword>
<evidence type="ECO:0000256" key="1">
    <source>
        <dbReference type="ARBA" id="ARBA00004429"/>
    </source>
</evidence>
<feature type="transmembrane region" description="Helical" evidence="4">
    <location>
        <begin position="225"/>
        <end position="252"/>
    </location>
</feature>
<dbReference type="GO" id="GO:0005886">
    <property type="term" value="C:plasma membrane"/>
    <property type="evidence" value="ECO:0007669"/>
    <property type="project" value="UniProtKB-SubCell"/>
</dbReference>
<dbReference type="Proteomes" id="UP000249061">
    <property type="component" value="Unassembled WGS sequence"/>
</dbReference>
<feature type="transmembrane region" description="Helical" evidence="4">
    <location>
        <begin position="107"/>
        <end position="125"/>
    </location>
</feature>
<keyword evidence="4" id="KW-1133">Transmembrane helix</keyword>
<dbReference type="PIRSF" id="PIRSF005419">
    <property type="entry name" value="FlhA"/>
    <property type="match status" value="1"/>
</dbReference>
<evidence type="ECO:0000256" key="2">
    <source>
        <dbReference type="ARBA" id="ARBA00022448"/>
    </source>
</evidence>
<comment type="caution">
    <text evidence="5">The sequence shown here is derived from an EMBL/GenBank/DDBJ whole genome shotgun (WGS) entry which is preliminary data.</text>
</comment>
<dbReference type="GO" id="GO:0009306">
    <property type="term" value="P:protein secretion"/>
    <property type="evidence" value="ECO:0007669"/>
    <property type="project" value="InterPro"/>
</dbReference>
<evidence type="ECO:0000313" key="5">
    <source>
        <dbReference type="EMBL" id="PZR12868.1"/>
    </source>
</evidence>
<feature type="transmembrane region" description="Helical" evidence="4">
    <location>
        <begin position="272"/>
        <end position="291"/>
    </location>
</feature>
<gene>
    <name evidence="5" type="ORF">DI536_13710</name>
</gene>
<dbReference type="PROSITE" id="PS00994">
    <property type="entry name" value="FHIPEP"/>
    <property type="match status" value="1"/>
</dbReference>
<feature type="transmembrane region" description="Helical" evidence="4">
    <location>
        <begin position="60"/>
        <end position="77"/>
    </location>
</feature>
<dbReference type="InterPro" id="IPR042194">
    <property type="entry name" value="FHIPEP_1"/>
</dbReference>
<feature type="transmembrane region" description="Helical" evidence="4">
    <location>
        <begin position="35"/>
        <end position="53"/>
    </location>
</feature>
<keyword evidence="4" id="KW-0812">Transmembrane</keyword>
<evidence type="ECO:0000313" key="6">
    <source>
        <dbReference type="Proteomes" id="UP000249061"/>
    </source>
</evidence>
<dbReference type="PANTHER" id="PTHR30161">
    <property type="entry name" value="FLAGELLAR EXPORT PROTEIN, MEMBRANE FLHA SUBUNIT-RELATED"/>
    <property type="match status" value="1"/>
</dbReference>
<dbReference type="PRINTS" id="PR00949">
    <property type="entry name" value="TYPE3IMAPROT"/>
</dbReference>
<dbReference type="NCBIfam" id="TIGR01399">
    <property type="entry name" value="hrcV"/>
    <property type="match status" value="1"/>
</dbReference>